<keyword evidence="1" id="KW-0663">Pyridoxal phosphate</keyword>
<sequence length="434" mass="49606">MFSSLINQLSLTSSKTQPAPMEKFGKKFRAKYFTNLDPDVYPVNHGSYGLTPTPVHEKYLEFITKHASYPDKYLKEEQKQNYIHSLEALSKVLNCDYHNLAIVDNATTGINTVLRSFPLQKGDSIVIQSTVYGACGKTVRFLKDQYDVEFHVVELNYPIADKEVLSMFEKVFKEAKPKMCMFDTISSMPGVVFPHAQMIQLCKKYKILSLIDGAHGIGCIPQDLSALKPDFYVSNLHKWFFVPFGCAVLYVDPKYHKYIHTLPISHSYLPSTVDLSNEDEKNRLIDRFYFNGTKNFASIDVIPYAIEFRQQVCRGEKAIYDYCHNLAVQVGQLVGKKWNTTALDQKHATQISTMVTIPVPVDVPDFIENWSKYDNKIYAKCFAKKAYTPCIAHNGKLLARYSCQVYNELSDYDYASDVLIEALNEVAKEEELIK</sequence>
<dbReference type="GeneID" id="76148604"/>
<dbReference type="Proteomes" id="UP001204833">
    <property type="component" value="Unassembled WGS sequence"/>
</dbReference>
<keyword evidence="4" id="KW-1185">Reference proteome</keyword>
<dbReference type="RefSeq" id="XP_051611006.1">
    <property type="nucleotide sequence ID" value="XM_051755024.1"/>
</dbReference>
<evidence type="ECO:0000313" key="4">
    <source>
        <dbReference type="Proteomes" id="UP001204833"/>
    </source>
</evidence>
<dbReference type="InterPro" id="IPR015422">
    <property type="entry name" value="PyrdxlP-dep_Trfase_small"/>
</dbReference>
<dbReference type="Gene3D" id="3.40.640.10">
    <property type="entry name" value="Type I PLP-dependent aspartate aminotransferase-like (Major domain)"/>
    <property type="match status" value="1"/>
</dbReference>
<dbReference type="SUPFAM" id="SSF53383">
    <property type="entry name" value="PLP-dependent transferases"/>
    <property type="match status" value="1"/>
</dbReference>
<dbReference type="PANTHER" id="PTHR43092:SF2">
    <property type="entry name" value="HERCYNYLCYSTEINE SULFOXIDE LYASE"/>
    <property type="match status" value="1"/>
</dbReference>
<feature type="domain" description="Aminotransferase class V" evidence="2">
    <location>
        <begin position="51"/>
        <end position="359"/>
    </location>
</feature>
<dbReference type="InterPro" id="IPR015424">
    <property type="entry name" value="PyrdxlP-dep_Trfase"/>
</dbReference>
<organism evidence="3 4">
    <name type="scientific">Candida theae</name>
    <dbReference type="NCBI Taxonomy" id="1198502"/>
    <lineage>
        <taxon>Eukaryota</taxon>
        <taxon>Fungi</taxon>
        <taxon>Dikarya</taxon>
        <taxon>Ascomycota</taxon>
        <taxon>Saccharomycotina</taxon>
        <taxon>Pichiomycetes</taxon>
        <taxon>Debaryomycetaceae</taxon>
        <taxon>Candida/Lodderomyces clade</taxon>
        <taxon>Candida</taxon>
    </lineage>
</organism>
<dbReference type="AlphaFoldDB" id="A0AAD5BJD6"/>
<dbReference type="InterPro" id="IPR000192">
    <property type="entry name" value="Aminotrans_V_dom"/>
</dbReference>
<proteinExistence type="predicted"/>
<reference evidence="3 4" key="1">
    <citation type="journal article" date="2022" name="DNA Res.">
        <title>Genome analysis of five recently described species of the CUG-Ser clade uncovers Candida theae as a new hybrid lineage with pathogenic potential in the Candida parapsilosis species complex.</title>
        <authorList>
            <person name="Mixao V."/>
            <person name="Del Olmo V."/>
            <person name="Hegedusova E."/>
            <person name="Saus E."/>
            <person name="Pryszcz L."/>
            <person name="Cillingova A."/>
            <person name="Nosek J."/>
            <person name="Gabaldon T."/>
        </authorList>
    </citation>
    <scope>NUCLEOTIDE SEQUENCE [LARGE SCALE GENOMIC DNA]</scope>
    <source>
        <strain evidence="3 4">CBS 12239</strain>
    </source>
</reference>
<name>A0AAD5BJD6_9ASCO</name>
<protein>
    <recommendedName>
        <fullName evidence="2">Aminotransferase class V domain-containing protein</fullName>
    </recommendedName>
</protein>
<comment type="caution">
    <text evidence="3">The sequence shown here is derived from an EMBL/GenBank/DDBJ whole genome shotgun (WGS) entry which is preliminary data.</text>
</comment>
<gene>
    <name evidence="3" type="ORF">KGF57_000545</name>
</gene>
<dbReference type="Gene3D" id="3.90.1150.10">
    <property type="entry name" value="Aspartate Aminotransferase, domain 1"/>
    <property type="match status" value="1"/>
</dbReference>
<accession>A0AAD5BJD6</accession>
<evidence type="ECO:0000259" key="2">
    <source>
        <dbReference type="Pfam" id="PF00266"/>
    </source>
</evidence>
<dbReference type="InterPro" id="IPR015421">
    <property type="entry name" value="PyrdxlP-dep_Trfase_major"/>
</dbReference>
<dbReference type="PANTHER" id="PTHR43092">
    <property type="entry name" value="L-CYSTEINE DESULFHYDRASE"/>
    <property type="match status" value="1"/>
</dbReference>
<evidence type="ECO:0000313" key="3">
    <source>
        <dbReference type="EMBL" id="KAI5967116.1"/>
    </source>
</evidence>
<dbReference type="EMBL" id="JAIHNG010000034">
    <property type="protein sequence ID" value="KAI5967116.1"/>
    <property type="molecule type" value="Genomic_DNA"/>
</dbReference>
<evidence type="ECO:0000256" key="1">
    <source>
        <dbReference type="ARBA" id="ARBA00022898"/>
    </source>
</evidence>
<dbReference type="Pfam" id="PF00266">
    <property type="entry name" value="Aminotran_5"/>
    <property type="match status" value="1"/>
</dbReference>